<evidence type="ECO:0000313" key="1">
    <source>
        <dbReference type="EMBL" id="WPF89740.1"/>
    </source>
</evidence>
<dbReference type="EMBL" id="CP138348">
    <property type="protein sequence ID" value="WPF89740.1"/>
    <property type="molecule type" value="Genomic_DNA"/>
</dbReference>
<accession>A0AAF1C690</accession>
<name>A0AAF1C690_9CHRO</name>
<reference evidence="1" key="1">
    <citation type="submission" date="2023-11" db="EMBL/GenBank/DDBJ databases">
        <title>Genome sequence of Cyanobacterium aponinum BCRC AL20115.</title>
        <authorList>
            <person name="Chang H.-Y."/>
            <person name="Lin K.-M."/>
            <person name="Hsueh H.-T."/>
            <person name="Chu H.-A."/>
            <person name="Kuo C.-H."/>
        </authorList>
    </citation>
    <scope>NUCLEOTIDE SEQUENCE</scope>
    <source>
        <strain evidence="1">AL20115</strain>
    </source>
</reference>
<proteinExistence type="predicted"/>
<dbReference type="RefSeq" id="WP_015219313.1">
    <property type="nucleotide sequence ID" value="NZ_CP138348.1"/>
</dbReference>
<protein>
    <submittedName>
        <fullName evidence="1">Uncharacterized protein</fullName>
    </submittedName>
</protein>
<sequence length="51" mass="5832">MLNNLVNKLPEIQDLLKAVTTENKTFSFDALHYQKQTIKIILETATEVGKK</sequence>
<dbReference type="AlphaFoldDB" id="A0AAF1C690"/>
<organism evidence="1">
    <name type="scientific">Cyanobacterium aponinum AL20115</name>
    <dbReference type="NCBI Taxonomy" id="3090662"/>
    <lineage>
        <taxon>Bacteria</taxon>
        <taxon>Bacillati</taxon>
        <taxon>Cyanobacteriota</taxon>
        <taxon>Cyanophyceae</taxon>
        <taxon>Oscillatoriophycideae</taxon>
        <taxon>Chroococcales</taxon>
        <taxon>Geminocystaceae</taxon>
        <taxon>Cyanobacterium</taxon>
    </lineage>
</organism>
<gene>
    <name evidence="1" type="ORF">SAY89_05565</name>
</gene>